<protein>
    <submittedName>
        <fullName evidence="1">Uncharacterized protein</fullName>
    </submittedName>
</protein>
<dbReference type="Proteomes" id="UP000008177">
    <property type="component" value="Unplaced contigs"/>
</dbReference>
<accession>G2YDE5</accession>
<proteinExistence type="predicted"/>
<dbReference type="EMBL" id="FQ790321">
    <property type="protein sequence ID" value="CCD49793.1"/>
    <property type="molecule type" value="Genomic_DNA"/>
</dbReference>
<dbReference type="InParanoid" id="G2YDE5"/>
<dbReference type="AlphaFoldDB" id="G2YDE5"/>
<name>G2YDE5_BOTF4</name>
<evidence type="ECO:0000313" key="1">
    <source>
        <dbReference type="EMBL" id="CCD49793.1"/>
    </source>
</evidence>
<reference evidence="2" key="1">
    <citation type="journal article" date="2011" name="PLoS Genet.">
        <title>Genomic analysis of the necrotrophic fungal pathogens Sclerotinia sclerotiorum and Botrytis cinerea.</title>
        <authorList>
            <person name="Amselem J."/>
            <person name="Cuomo C.A."/>
            <person name="van Kan J.A."/>
            <person name="Viaud M."/>
            <person name="Benito E.P."/>
            <person name="Couloux A."/>
            <person name="Coutinho P.M."/>
            <person name="de Vries R.P."/>
            <person name="Dyer P.S."/>
            <person name="Fillinger S."/>
            <person name="Fournier E."/>
            <person name="Gout L."/>
            <person name="Hahn M."/>
            <person name="Kohn L."/>
            <person name="Lapalu N."/>
            <person name="Plummer K.M."/>
            <person name="Pradier J.M."/>
            <person name="Quevillon E."/>
            <person name="Sharon A."/>
            <person name="Simon A."/>
            <person name="ten Have A."/>
            <person name="Tudzynski B."/>
            <person name="Tudzynski P."/>
            <person name="Wincker P."/>
            <person name="Andrew M."/>
            <person name="Anthouard V."/>
            <person name="Beever R.E."/>
            <person name="Beffa R."/>
            <person name="Benoit I."/>
            <person name="Bouzid O."/>
            <person name="Brault B."/>
            <person name="Chen Z."/>
            <person name="Choquer M."/>
            <person name="Collemare J."/>
            <person name="Cotton P."/>
            <person name="Danchin E.G."/>
            <person name="Da Silva C."/>
            <person name="Gautier A."/>
            <person name="Giraud C."/>
            <person name="Giraud T."/>
            <person name="Gonzalez C."/>
            <person name="Grossetete S."/>
            <person name="Guldener U."/>
            <person name="Henrissat B."/>
            <person name="Howlett B.J."/>
            <person name="Kodira C."/>
            <person name="Kretschmer M."/>
            <person name="Lappartient A."/>
            <person name="Leroch M."/>
            <person name="Levis C."/>
            <person name="Mauceli E."/>
            <person name="Neuveglise C."/>
            <person name="Oeser B."/>
            <person name="Pearson M."/>
            <person name="Poulain J."/>
            <person name="Poussereau N."/>
            <person name="Quesneville H."/>
            <person name="Rascle C."/>
            <person name="Schumacher J."/>
            <person name="Segurens B."/>
            <person name="Sexton A."/>
            <person name="Silva E."/>
            <person name="Sirven C."/>
            <person name="Soanes D.M."/>
            <person name="Talbot N.J."/>
            <person name="Templeton M."/>
            <person name="Yandava C."/>
            <person name="Yarden O."/>
            <person name="Zeng Q."/>
            <person name="Rollins J.A."/>
            <person name="Lebrun M.H."/>
            <person name="Dickman M."/>
        </authorList>
    </citation>
    <scope>NUCLEOTIDE SEQUENCE [LARGE SCALE GENOMIC DNA]</scope>
    <source>
        <strain evidence="2">T4</strain>
    </source>
</reference>
<dbReference type="HOGENOM" id="CLU_3377002_0_0_1"/>
<gene>
    <name evidence="1" type="ORF">BofuT4_uP095010.1</name>
</gene>
<evidence type="ECO:0000313" key="2">
    <source>
        <dbReference type="Proteomes" id="UP000008177"/>
    </source>
</evidence>
<sequence length="34" mass="3807">MFYTSQMLELSAPFEFLFMGSSPIGAQSKIYGID</sequence>
<organism evidence="1 2">
    <name type="scientific">Botryotinia fuckeliana (strain T4)</name>
    <name type="common">Noble rot fungus</name>
    <name type="synonym">Botrytis cinerea</name>
    <dbReference type="NCBI Taxonomy" id="999810"/>
    <lineage>
        <taxon>Eukaryota</taxon>
        <taxon>Fungi</taxon>
        <taxon>Dikarya</taxon>
        <taxon>Ascomycota</taxon>
        <taxon>Pezizomycotina</taxon>
        <taxon>Leotiomycetes</taxon>
        <taxon>Helotiales</taxon>
        <taxon>Sclerotiniaceae</taxon>
        <taxon>Botrytis</taxon>
    </lineage>
</organism>